<dbReference type="InterPro" id="IPR002885">
    <property type="entry name" value="PPR_rpt"/>
</dbReference>
<dbReference type="Proteomes" id="UP000192927">
    <property type="component" value="Unassembled WGS sequence"/>
</dbReference>
<dbReference type="Gene3D" id="1.25.40.10">
    <property type="entry name" value="Tetratricopeptide repeat domain"/>
    <property type="match status" value="2"/>
</dbReference>
<dbReference type="Pfam" id="PF13041">
    <property type="entry name" value="PPR_2"/>
    <property type="match status" value="1"/>
</dbReference>
<keyword evidence="4" id="KW-1185">Reference proteome</keyword>
<dbReference type="PROSITE" id="PS51375">
    <property type="entry name" value="PPR"/>
    <property type="match status" value="2"/>
</dbReference>
<dbReference type="SUPFAM" id="SSF48452">
    <property type="entry name" value="TPR-like"/>
    <property type="match status" value="1"/>
</dbReference>
<proteinExistence type="predicted"/>
<evidence type="ECO:0000313" key="3">
    <source>
        <dbReference type="EMBL" id="SLM39082.1"/>
    </source>
</evidence>
<name>A0A1W5D831_9LECA</name>
<dbReference type="PANTHER" id="PTHR47939:SF13">
    <property type="entry name" value="OS03G0201400 PROTEIN"/>
    <property type="match status" value="1"/>
</dbReference>
<dbReference type="InterPro" id="IPR011990">
    <property type="entry name" value="TPR-like_helical_dom_sf"/>
</dbReference>
<organism evidence="3 4">
    <name type="scientific">Lasallia pustulata</name>
    <dbReference type="NCBI Taxonomy" id="136370"/>
    <lineage>
        <taxon>Eukaryota</taxon>
        <taxon>Fungi</taxon>
        <taxon>Dikarya</taxon>
        <taxon>Ascomycota</taxon>
        <taxon>Pezizomycotina</taxon>
        <taxon>Lecanoromycetes</taxon>
        <taxon>OSLEUM clade</taxon>
        <taxon>Umbilicariomycetidae</taxon>
        <taxon>Umbilicariales</taxon>
        <taxon>Umbilicariaceae</taxon>
        <taxon>Lasallia</taxon>
    </lineage>
</organism>
<dbReference type="EMBL" id="FWEW01003312">
    <property type="protein sequence ID" value="SLM39082.1"/>
    <property type="molecule type" value="Genomic_DNA"/>
</dbReference>
<dbReference type="PANTHER" id="PTHR47939">
    <property type="entry name" value="MEMBRANE-ASSOCIATED SALT-INDUCIBLE PROTEIN-LIKE"/>
    <property type="match status" value="1"/>
</dbReference>
<evidence type="ECO:0000256" key="1">
    <source>
        <dbReference type="ARBA" id="ARBA00022737"/>
    </source>
</evidence>
<keyword evidence="1" id="KW-0677">Repeat</keyword>
<dbReference type="AlphaFoldDB" id="A0A1W5D831"/>
<evidence type="ECO:0000256" key="2">
    <source>
        <dbReference type="PROSITE-ProRule" id="PRU00708"/>
    </source>
</evidence>
<sequence>MGLLERGMLDFLYPTQTPANITRFSRIDGNVSKARHPKQARLPRSRAFTSDATLLVADSTGDLDDALAPGQTQATQTEATAADAHTGELTTQAHGNIEKEPALLGRQGYEEAWRLYQNMQGSDAAVPSSELTKLLDLFATSSEKVDAERSIVLIDQIPLKLRRAIDYNHAILAAIRLGKLEKARSLHREASLRIQGLFGTAALLRYTVVNESWQAAVETWDEYWYQREMYFETIDLWTAVDTIHLPHLIRRAISAGQYALGQLEGSNLDGLPTGLNSRDFAIQLIIRTLRVKGINFDADDHIRLFRTLKALKDPDVQDYKKAILQQLSINDQPHGRAAIMYYRDLTATPGLVPNDAILKAILGKFRQVHSAFGIRLVLSDYRRHHGGPTAYAYREIIHEEAHQGDADAVHGLFNERCNRFGKPSDVRDVRPLLIVHSRRAEIHEVCKQFHRLSPEFGIEPDVQCWNIVIAAHARAGDAAGALDWFTKLLDSTVHPDAHSFGTMMDMYASRGDLEAVEELLQQSRSAVEKMTTPMVDSLVLAHIRNDDVEEAEKMAETAVDIDLQGTKTRMWNYLLHAYAFRGDIENLARVHKRLKDIGVPQDNMTYAAIMQGLVIRRRLDDAEKILKVVMPKKRIQATATHYAVLMGGYLAIKQYYKIFELYRRMIKRQVRPLLSTQTMMIKATAEADRYEQQEQGIPEKDINRSQAEAMLELAVSNMDAMDISAREPLPGIGVERLDEAFVSTHFDYLIFVYGLQQASEKVSDLFDKYMDTVKRFKSDSDLSPVSPPTSMLSALMVAHLQQNDYENVERCWDLALEKGAQLACRAGVTGTSGPGWVLPSRRFILNLPLLSYMRALDAQEKVEQLSSTVSFLHTSGYALDNRTWNLYIEILARGKRVLEAFTLCEQHLMPGWLGWRNPNQFQERLKPRSLRLFHLAHLSPHYQTMVNLAAAFVDLKIRNAHLGRDREMETLLKEAPRTSAAVTSMPRRDDDLQMGVLKRW</sequence>
<dbReference type="InterPro" id="IPR050667">
    <property type="entry name" value="PPR-containing_protein"/>
</dbReference>
<feature type="repeat" description="PPR" evidence="2">
    <location>
        <begin position="638"/>
        <end position="672"/>
    </location>
</feature>
<reference evidence="4" key="1">
    <citation type="submission" date="2017-03" db="EMBL/GenBank/DDBJ databases">
        <authorList>
            <person name="Sharma R."/>
            <person name="Thines M."/>
        </authorList>
    </citation>
    <scope>NUCLEOTIDE SEQUENCE [LARGE SCALE GENOMIC DNA]</scope>
</reference>
<feature type="repeat" description="PPR" evidence="2">
    <location>
        <begin position="461"/>
        <end position="495"/>
    </location>
</feature>
<evidence type="ECO:0000313" key="4">
    <source>
        <dbReference type="Proteomes" id="UP000192927"/>
    </source>
</evidence>
<accession>A0A1W5D831</accession>
<protein>
    <submittedName>
        <fullName evidence="3">Tetratricopeptide-like helical domain</fullName>
    </submittedName>
</protein>